<reference evidence="2" key="1">
    <citation type="submission" date="2016-10" db="EMBL/GenBank/DDBJ databases">
        <authorList>
            <person name="Varghese N."/>
            <person name="Submissions S."/>
        </authorList>
    </citation>
    <scope>NUCLEOTIDE SEQUENCE [LARGE SCALE GENOMIC DNA]</scope>
    <source>
        <strain evidence="2">DSM 26921</strain>
    </source>
</reference>
<dbReference type="OrthoDB" id="7868311at2"/>
<dbReference type="EMBL" id="FOYO01000001">
    <property type="protein sequence ID" value="SFR43212.1"/>
    <property type="molecule type" value="Genomic_DNA"/>
</dbReference>
<gene>
    <name evidence="1" type="ORF">SAMN04488002_1690</name>
</gene>
<evidence type="ECO:0000313" key="1">
    <source>
        <dbReference type="EMBL" id="SFR43212.1"/>
    </source>
</evidence>
<dbReference type="AlphaFoldDB" id="A0A1I6GLW1"/>
<protein>
    <recommendedName>
        <fullName evidence="3">TFIIB zinc-binding</fullName>
    </recommendedName>
</protein>
<evidence type="ECO:0008006" key="3">
    <source>
        <dbReference type="Google" id="ProtNLM"/>
    </source>
</evidence>
<proteinExistence type="predicted"/>
<keyword evidence="2" id="KW-1185">Reference proteome</keyword>
<dbReference type="RefSeq" id="WP_090215126.1">
    <property type="nucleotide sequence ID" value="NZ_FOYO01000001.1"/>
</dbReference>
<accession>A0A1I6GLW1</accession>
<evidence type="ECO:0000313" key="2">
    <source>
        <dbReference type="Proteomes" id="UP000199658"/>
    </source>
</evidence>
<dbReference type="STRING" id="670154.SAMN04488002_1690"/>
<dbReference type="Proteomes" id="UP000199658">
    <property type="component" value="Unassembled WGS sequence"/>
</dbReference>
<organism evidence="1 2">
    <name type="scientific">Litoreibacter janthinus</name>
    <dbReference type="NCBI Taxonomy" id="670154"/>
    <lineage>
        <taxon>Bacteria</taxon>
        <taxon>Pseudomonadati</taxon>
        <taxon>Pseudomonadota</taxon>
        <taxon>Alphaproteobacteria</taxon>
        <taxon>Rhodobacterales</taxon>
        <taxon>Roseobacteraceae</taxon>
        <taxon>Litoreibacter</taxon>
    </lineage>
</organism>
<sequence length="95" mass="10958">MRPNIKIATCCYCGSRTMLKPTARDGHELACGRCGAPLHEMKWLKSPELSRPKPSPLTRMIATKSAAHSRKQRPRKPLWRRAIEEVWDEIEDIFD</sequence>
<name>A0A1I6GLW1_9RHOB</name>